<protein>
    <recommendedName>
        <fullName evidence="3">Transposase</fullName>
    </recommendedName>
</protein>
<keyword evidence="2" id="KW-1185">Reference proteome</keyword>
<evidence type="ECO:0000313" key="1">
    <source>
        <dbReference type="EMBL" id="KCZ60280.1"/>
    </source>
</evidence>
<evidence type="ECO:0000313" key="2">
    <source>
        <dbReference type="Proteomes" id="UP000027190"/>
    </source>
</evidence>
<evidence type="ECO:0008006" key="3">
    <source>
        <dbReference type="Google" id="ProtNLM"/>
    </source>
</evidence>
<dbReference type="EMBL" id="AWFG01000009">
    <property type="protein sequence ID" value="KCZ60280.1"/>
    <property type="molecule type" value="Genomic_DNA"/>
</dbReference>
<dbReference type="NCBIfam" id="NF047593">
    <property type="entry name" value="IS66_ISAeme5_TnpA"/>
    <property type="match status" value="1"/>
</dbReference>
<gene>
    <name evidence="1" type="ORF">HY30_19350</name>
</gene>
<reference evidence="1 2" key="1">
    <citation type="journal article" date="2014" name="Antonie Van Leeuwenhoek">
        <title>Hyphomonas beringensis sp. nov. and Hyphomonas chukchiensis sp. nov., isolated from surface seawater of the Bering Sea and Chukchi Sea.</title>
        <authorList>
            <person name="Li C."/>
            <person name="Lai Q."/>
            <person name="Li G."/>
            <person name="Dong C."/>
            <person name="Wang J."/>
            <person name="Liao Y."/>
            <person name="Shao Z."/>
        </authorList>
    </citation>
    <scope>NUCLEOTIDE SEQUENCE [LARGE SCALE GENOMIC DNA]</scope>
    <source>
        <strain evidence="1 2">BH-BN04-4</strain>
    </source>
</reference>
<feature type="non-terminal residue" evidence="1">
    <location>
        <position position="62"/>
    </location>
</feature>
<comment type="caution">
    <text evidence="1">The sequence shown here is derived from an EMBL/GenBank/DDBJ whole genome shotgun (WGS) entry which is preliminary data.</text>
</comment>
<sequence>MMSLKHFENTAHRKYWSVHIEAWRQSGLSRSRYCRDHDLNRRTFSNWMIYLMGREEARKHEE</sequence>
<accession>A0A062UF80</accession>
<dbReference type="Proteomes" id="UP000027190">
    <property type="component" value="Unassembled WGS sequence"/>
</dbReference>
<proteinExistence type="predicted"/>
<organism evidence="1 2">
    <name type="scientific">Hyphomonas chukchiensis</name>
    <dbReference type="NCBI Taxonomy" id="1280947"/>
    <lineage>
        <taxon>Bacteria</taxon>
        <taxon>Pseudomonadati</taxon>
        <taxon>Pseudomonadota</taxon>
        <taxon>Alphaproteobacteria</taxon>
        <taxon>Hyphomonadales</taxon>
        <taxon>Hyphomonadaceae</taxon>
        <taxon>Hyphomonas</taxon>
    </lineage>
</organism>
<name>A0A062UF80_9PROT</name>
<dbReference type="AlphaFoldDB" id="A0A062UF80"/>